<dbReference type="Proteomes" id="UP001139411">
    <property type="component" value="Unassembled WGS sequence"/>
</dbReference>
<protein>
    <submittedName>
        <fullName evidence="3">PH domain-containing protein</fullName>
    </submittedName>
</protein>
<evidence type="ECO:0000256" key="1">
    <source>
        <dbReference type="SAM" id="Phobius"/>
    </source>
</evidence>
<keyword evidence="1" id="KW-0812">Transmembrane</keyword>
<proteinExistence type="predicted"/>
<gene>
    <name evidence="3" type="ORF">L0661_07910</name>
</gene>
<feature type="domain" description="Bacterial Pleckstrin homology" evidence="2">
    <location>
        <begin position="62"/>
        <end position="159"/>
    </location>
</feature>
<accession>A0A9X1QAN2</accession>
<dbReference type="RefSeq" id="WP_235159952.1">
    <property type="nucleotide sequence ID" value="NZ_JAKFFV010000004.1"/>
</dbReference>
<name>A0A9X1QAN2_9BACT</name>
<feature type="transmembrane region" description="Helical" evidence="1">
    <location>
        <begin position="42"/>
        <end position="61"/>
    </location>
</feature>
<evidence type="ECO:0000313" key="3">
    <source>
        <dbReference type="EMBL" id="MCF2498225.1"/>
    </source>
</evidence>
<dbReference type="InterPro" id="IPR027783">
    <property type="entry name" value="Bacterial_PH-related"/>
</dbReference>
<organism evidence="3 4">
    <name type="scientific">Dyadobacter chenhuakuii</name>
    <dbReference type="NCBI Taxonomy" id="2909339"/>
    <lineage>
        <taxon>Bacteria</taxon>
        <taxon>Pseudomonadati</taxon>
        <taxon>Bacteroidota</taxon>
        <taxon>Cytophagia</taxon>
        <taxon>Cytophagales</taxon>
        <taxon>Spirosomataceae</taxon>
        <taxon>Dyadobacter</taxon>
    </lineage>
</organism>
<dbReference type="Pfam" id="PF10882">
    <property type="entry name" value="bPH_5"/>
    <property type="match status" value="1"/>
</dbReference>
<evidence type="ECO:0000313" key="4">
    <source>
        <dbReference type="Proteomes" id="UP001139411"/>
    </source>
</evidence>
<keyword evidence="1" id="KW-0472">Membrane</keyword>
<dbReference type="AlphaFoldDB" id="A0A9X1QAN2"/>
<keyword evidence="1" id="KW-1133">Transmembrane helix</keyword>
<dbReference type="EMBL" id="JAKFFV010000004">
    <property type="protein sequence ID" value="MCF2498225.1"/>
    <property type="molecule type" value="Genomic_DNA"/>
</dbReference>
<feature type="transmembrane region" description="Helical" evidence="1">
    <location>
        <begin position="9"/>
        <end position="30"/>
    </location>
</feature>
<reference evidence="3" key="1">
    <citation type="submission" date="2022-01" db="EMBL/GenBank/DDBJ databases">
        <title>Novel species in genus Dyadobacter.</title>
        <authorList>
            <person name="Ma C."/>
        </authorList>
    </citation>
    <scope>NUCLEOTIDE SEQUENCE</scope>
    <source>
        <strain evidence="3">CY357</strain>
    </source>
</reference>
<evidence type="ECO:0000259" key="2">
    <source>
        <dbReference type="Pfam" id="PF10882"/>
    </source>
</evidence>
<sequence>MTYKTSWDTLAKIVTAAVTALYIGIFLQVFLGDGEISQGSTYVIGVILILSYGLAFAFRPVDYKVTPNELIIRRSFDKVVIERSNIAKVEALDSDRLRWSLRTFGVGGLFGYFGKYYHHKIGNMTWYATRRNNAVLIKTVKGKNIIITPDQVDAFVDEFQIAGNVLS</sequence>
<comment type="caution">
    <text evidence="3">The sequence shown here is derived from an EMBL/GenBank/DDBJ whole genome shotgun (WGS) entry which is preliminary data.</text>
</comment>